<protein>
    <submittedName>
        <fullName evidence="1">Uncharacterized protein</fullName>
    </submittedName>
</protein>
<organism evidence="1 2">
    <name type="scientific">Marisediminicola antarctica</name>
    <dbReference type="NCBI Taxonomy" id="674079"/>
    <lineage>
        <taxon>Bacteria</taxon>
        <taxon>Bacillati</taxon>
        <taxon>Actinomycetota</taxon>
        <taxon>Actinomycetes</taxon>
        <taxon>Micrococcales</taxon>
        <taxon>Microbacteriaceae</taxon>
        <taxon>Marisediminicola</taxon>
    </lineage>
</organism>
<gene>
    <name evidence="1" type="ORF">BHD05_12455</name>
</gene>
<name>A0A7L5AJ35_9MICO</name>
<keyword evidence="2" id="KW-1185">Reference proteome</keyword>
<dbReference type="Proteomes" id="UP000464507">
    <property type="component" value="Chromosome"/>
</dbReference>
<dbReference type="AlphaFoldDB" id="A0A7L5AJ35"/>
<evidence type="ECO:0000313" key="2">
    <source>
        <dbReference type="Proteomes" id="UP000464507"/>
    </source>
</evidence>
<proteinExistence type="predicted"/>
<dbReference type="EMBL" id="CP017146">
    <property type="protein sequence ID" value="QHO70337.1"/>
    <property type="molecule type" value="Genomic_DNA"/>
</dbReference>
<evidence type="ECO:0000313" key="1">
    <source>
        <dbReference type="EMBL" id="QHO70337.1"/>
    </source>
</evidence>
<dbReference type="KEGG" id="mant:BHD05_12455"/>
<sequence length="245" mass="25621">MQIKGMSGSASFDAGFLTFSFTEAEAKLKRNAEVTIPLEAITTIEYTAKKLLKGDRLRIRAEDVDYANDATYDPCTFVFGLESGAEFLRSLQTAINIATTQAVAGDAEVPGSLAAVSKPVVVQVGLSAAAEKAARRGKLINSFKSYTLYEKRIISSAKSWPTLGAQASVDVGASTSRISLTRVAVGGVVAGGLGAVVGGSSRRNTTKCFLTLSTSVGTVVIPYNPASETKARKFAAQVNAAGRVL</sequence>
<accession>A0A7L5AJ35</accession>
<reference evidence="1 2" key="1">
    <citation type="submission" date="2016-09" db="EMBL/GenBank/DDBJ databases">
        <title>Complete genome sequence of microbes from the polar regions.</title>
        <authorList>
            <person name="Liao L."/>
            <person name="Chen B."/>
        </authorList>
    </citation>
    <scope>NUCLEOTIDE SEQUENCE [LARGE SCALE GENOMIC DNA]</scope>
    <source>
        <strain evidence="1 2">ZS314</strain>
    </source>
</reference>